<dbReference type="Pfam" id="PF04287">
    <property type="entry name" value="DUF446"/>
    <property type="match status" value="1"/>
</dbReference>
<dbReference type="OrthoDB" id="8794567at2"/>
<reference evidence="2 3" key="1">
    <citation type="submission" date="2017-08" db="EMBL/GenBank/DDBJ databases">
        <title>Reclassification of Bisgaard taxon 37 and 44.</title>
        <authorList>
            <person name="Christensen H."/>
        </authorList>
    </citation>
    <scope>NUCLEOTIDE SEQUENCE [LARGE SCALE GENOMIC DNA]</scope>
    <source>
        <strain evidence="2 3">111</strain>
    </source>
</reference>
<evidence type="ECO:0000259" key="1">
    <source>
        <dbReference type="Pfam" id="PF04287"/>
    </source>
</evidence>
<gene>
    <name evidence="2" type="ORF">CKF58_04065</name>
</gene>
<comment type="caution">
    <text evidence="2">The sequence shown here is derived from an EMBL/GenBank/DDBJ whole genome shotgun (WGS) entry which is preliminary data.</text>
</comment>
<dbReference type="InterPro" id="IPR023376">
    <property type="entry name" value="YqcC-like_dom"/>
</dbReference>
<dbReference type="AlphaFoldDB" id="A0A3A1YLK7"/>
<dbReference type="InterPro" id="IPR036814">
    <property type="entry name" value="YqcC-like_sf"/>
</dbReference>
<dbReference type="EMBL" id="NRJG01000063">
    <property type="protein sequence ID" value="RIY38545.1"/>
    <property type="molecule type" value="Genomic_DNA"/>
</dbReference>
<accession>A0A3A1YLK7</accession>
<evidence type="ECO:0000313" key="3">
    <source>
        <dbReference type="Proteomes" id="UP000265916"/>
    </source>
</evidence>
<protein>
    <recommendedName>
        <fullName evidence="1">YqcC-like domain-containing protein</fullName>
    </recommendedName>
</protein>
<proteinExistence type="predicted"/>
<name>A0A3A1YLK7_9GAMM</name>
<keyword evidence="3" id="KW-1185">Reference proteome</keyword>
<dbReference type="RefSeq" id="WP_119531234.1">
    <property type="nucleotide sequence ID" value="NZ_JBHSSP010000006.1"/>
</dbReference>
<dbReference type="Gene3D" id="1.20.1440.40">
    <property type="entry name" value="YqcC-like"/>
    <property type="match status" value="1"/>
</dbReference>
<organism evidence="2 3">
    <name type="scientific">Psittacicella hinzii</name>
    <dbReference type="NCBI Taxonomy" id="2028575"/>
    <lineage>
        <taxon>Bacteria</taxon>
        <taxon>Pseudomonadati</taxon>
        <taxon>Pseudomonadota</taxon>
        <taxon>Gammaproteobacteria</taxon>
        <taxon>Pasteurellales</taxon>
        <taxon>Psittacicellaceae</taxon>
        <taxon>Psittacicella</taxon>
    </lineage>
</organism>
<dbReference type="Proteomes" id="UP000265916">
    <property type="component" value="Unassembled WGS sequence"/>
</dbReference>
<evidence type="ECO:0000313" key="2">
    <source>
        <dbReference type="EMBL" id="RIY38545.1"/>
    </source>
</evidence>
<feature type="domain" description="YqcC-like" evidence="1">
    <location>
        <begin position="9"/>
        <end position="107"/>
    </location>
</feature>
<sequence length="119" mass="14123">MNSQIRNQLIAQLKHIQALLKKSTVLSTKPITMAQRHYKEPFGIDCMEPSQWLYHIYTEYAIKALNQEQWEIFASIEGFTFFFSYTWKELDHPDTEQIIAKLQEFEDTCVAHIPQKRSK</sequence>
<dbReference type="SUPFAM" id="SSF158452">
    <property type="entry name" value="YqcC-like"/>
    <property type="match status" value="1"/>
</dbReference>